<dbReference type="GO" id="GO:0005666">
    <property type="term" value="C:RNA polymerase III complex"/>
    <property type="evidence" value="ECO:0007669"/>
    <property type="project" value="TreeGrafter"/>
</dbReference>
<dbReference type="InterPro" id="IPR006886">
    <property type="entry name" value="RNA_pol_III_Rpc5"/>
</dbReference>
<organism evidence="2 3">
    <name type="scientific">Paraglomus occultum</name>
    <dbReference type="NCBI Taxonomy" id="144539"/>
    <lineage>
        <taxon>Eukaryota</taxon>
        <taxon>Fungi</taxon>
        <taxon>Fungi incertae sedis</taxon>
        <taxon>Mucoromycota</taxon>
        <taxon>Glomeromycotina</taxon>
        <taxon>Glomeromycetes</taxon>
        <taxon>Paraglomerales</taxon>
        <taxon>Paraglomeraceae</taxon>
        <taxon>Paraglomus</taxon>
    </lineage>
</organism>
<evidence type="ECO:0000313" key="3">
    <source>
        <dbReference type="Proteomes" id="UP000789572"/>
    </source>
</evidence>
<dbReference type="Proteomes" id="UP000789572">
    <property type="component" value="Unassembled WGS sequence"/>
</dbReference>
<protein>
    <submittedName>
        <fullName evidence="2">9186_t:CDS:1</fullName>
    </submittedName>
</protein>
<accession>A0A9N9FTH1</accession>
<feature type="region of interest" description="Disordered" evidence="1">
    <location>
        <begin position="1"/>
        <end position="36"/>
    </location>
</feature>
<name>A0A9N9FTH1_9GLOM</name>
<dbReference type="Pfam" id="PF04801">
    <property type="entry name" value="RPC5"/>
    <property type="match status" value="1"/>
</dbReference>
<dbReference type="PANTHER" id="PTHR12069:SF0">
    <property type="entry name" value="DNA-DIRECTED RNA POLYMERASE III SUBUNIT RPC5"/>
    <property type="match status" value="1"/>
</dbReference>
<reference evidence="2" key="1">
    <citation type="submission" date="2021-06" db="EMBL/GenBank/DDBJ databases">
        <authorList>
            <person name="Kallberg Y."/>
            <person name="Tangrot J."/>
            <person name="Rosling A."/>
        </authorList>
    </citation>
    <scope>NUCLEOTIDE SEQUENCE</scope>
    <source>
        <strain evidence="2">IA702</strain>
    </source>
</reference>
<evidence type="ECO:0000313" key="2">
    <source>
        <dbReference type="EMBL" id="CAG8560993.1"/>
    </source>
</evidence>
<feature type="compositionally biased region" description="Polar residues" evidence="1">
    <location>
        <begin position="240"/>
        <end position="254"/>
    </location>
</feature>
<dbReference type="OrthoDB" id="340681at2759"/>
<dbReference type="GO" id="GO:0042797">
    <property type="term" value="P:tRNA transcription by RNA polymerase III"/>
    <property type="evidence" value="ECO:0007669"/>
    <property type="project" value="TreeGrafter"/>
</dbReference>
<feature type="region of interest" description="Disordered" evidence="1">
    <location>
        <begin position="197"/>
        <end position="254"/>
    </location>
</feature>
<feature type="compositionally biased region" description="Basic and acidic residues" evidence="1">
    <location>
        <begin position="197"/>
        <end position="217"/>
    </location>
</feature>
<feature type="compositionally biased region" description="Polar residues" evidence="1">
    <location>
        <begin position="22"/>
        <end position="36"/>
    </location>
</feature>
<keyword evidence="3" id="KW-1185">Reference proteome</keyword>
<comment type="caution">
    <text evidence="2">The sequence shown here is derived from an EMBL/GenBank/DDBJ whole genome shotgun (WGS) entry which is preliminary data.</text>
</comment>
<gene>
    <name evidence="2" type="ORF">POCULU_LOCUS5508</name>
</gene>
<sequence length="352" mass="39870">MEKRKSKSVAFNLDPQPMELSDVSQPITIPSPSSATDPDILQEIPIYFSRQLANKLSLLQYPVRPRAHPYTASHVPLEARLKPKSQVLELDIPLQPNETWYNRDRGRELALGLNDKEAKTIYDKDDWDFDDDDTSREHENLMHKQTLTATIIPAQANYMIAVMHNGQLHLTPVSTAYQLRPGLKYLDRIDEKQKVANKKATEEENALKDKNLGKSAEDDNVGEGSSSSARAKGNKAIQVSVKSTDPDTQGPRKNTFSLVNRLADSERWVKLKYYDVDTDEVAEVYDKLVAEKSDELRPITTKNDYVKVIGTPKSVFSKHMTLSVSTMGARRLSYDQWCILHNSDKTVRDKAI</sequence>
<evidence type="ECO:0000256" key="1">
    <source>
        <dbReference type="SAM" id="MobiDB-lite"/>
    </source>
</evidence>
<dbReference type="EMBL" id="CAJVPJ010000857">
    <property type="protein sequence ID" value="CAG8560993.1"/>
    <property type="molecule type" value="Genomic_DNA"/>
</dbReference>
<proteinExistence type="predicted"/>
<dbReference type="AlphaFoldDB" id="A0A9N9FTH1"/>
<dbReference type="PANTHER" id="PTHR12069">
    <property type="entry name" value="DNA-DIRECTED RNA POLYMERASES III 80 KDA POLYPEPTIDE RNA POLYMERASE III SUBUNIT 5"/>
    <property type="match status" value="1"/>
</dbReference>